<name>A0A0L0H7L6_SPIPD</name>
<evidence type="ECO:0000313" key="3">
    <source>
        <dbReference type="EMBL" id="KNC97212.1"/>
    </source>
</evidence>
<evidence type="ECO:0000313" key="4">
    <source>
        <dbReference type="Proteomes" id="UP000053201"/>
    </source>
</evidence>
<dbReference type="EMBL" id="KQ257465">
    <property type="protein sequence ID" value="KNC97212.1"/>
    <property type="molecule type" value="Genomic_DNA"/>
</dbReference>
<reference evidence="3 4" key="1">
    <citation type="submission" date="2009-08" db="EMBL/GenBank/DDBJ databases">
        <title>The Genome Sequence of Spizellomyces punctatus strain DAOM BR117.</title>
        <authorList>
            <consortium name="The Broad Institute Genome Sequencing Platform"/>
            <person name="Russ C."/>
            <person name="Cuomo C."/>
            <person name="Shea T."/>
            <person name="Young S.K."/>
            <person name="Zeng Q."/>
            <person name="Koehrsen M."/>
            <person name="Haas B."/>
            <person name="Borodovsky M."/>
            <person name="Guigo R."/>
            <person name="Alvarado L."/>
            <person name="Berlin A."/>
            <person name="Bochicchio J."/>
            <person name="Borenstein D."/>
            <person name="Chapman S."/>
            <person name="Chen Z."/>
            <person name="Engels R."/>
            <person name="Freedman E."/>
            <person name="Gellesch M."/>
            <person name="Goldberg J."/>
            <person name="Griggs A."/>
            <person name="Gujja S."/>
            <person name="Heiman D."/>
            <person name="Hepburn T."/>
            <person name="Howarth C."/>
            <person name="Jen D."/>
            <person name="Larson L."/>
            <person name="Lewis B."/>
            <person name="Mehta T."/>
            <person name="Park D."/>
            <person name="Pearson M."/>
            <person name="Roberts A."/>
            <person name="Saif S."/>
            <person name="Shenoy N."/>
            <person name="Sisk P."/>
            <person name="Stolte C."/>
            <person name="Sykes S."/>
            <person name="Thomson T."/>
            <person name="Walk T."/>
            <person name="White J."/>
            <person name="Yandava C."/>
            <person name="Burger G."/>
            <person name="Gray M.W."/>
            <person name="Holland P.W.H."/>
            <person name="King N."/>
            <person name="Lang F.B.F."/>
            <person name="Roger A.J."/>
            <person name="Ruiz-Trillo I."/>
            <person name="Lander E."/>
            <person name="Nusbaum C."/>
        </authorList>
    </citation>
    <scope>NUCLEOTIDE SEQUENCE [LARGE SCALE GENOMIC DNA]</scope>
    <source>
        <strain evidence="3 4">DAOM BR117</strain>
    </source>
</reference>
<dbReference type="eggNOG" id="KOG1337">
    <property type="taxonomic scope" value="Eukaryota"/>
</dbReference>
<accession>A0A0L0H7L6</accession>
<dbReference type="OMA" id="HTHEKQV"/>
<dbReference type="OrthoDB" id="441812at2759"/>
<dbReference type="SUPFAM" id="SSF82199">
    <property type="entry name" value="SET domain"/>
    <property type="match status" value="1"/>
</dbReference>
<sequence length="572" mass="63937">MTRTDPLDAFKAWLSENGASFPSLSFKASRSGCESRGRGLFTTNRITLEEGKSIATVPAKLVINTSLVVRIAKYGRTTPAKKLAQCVDGLRKGGLSAEGAAWERVCLLVFLLWGWVYSEPLREETGRERDSGEIVEEDPALSIDFWLPYVRILPDIDGLDTPVFWSGSPALSLLKGMELDDAVRAKKLKLTREYSELLPHLSILDNAKGRITLERFMWADGVFWSRVLSFGSALEGTDTTTSDDYHLVPLVDFCNHSFDQHIGWHISESASCRVELRAVDMAVGDVAADTELFISYGQKPNSELLFIHGFVVPENPFETLIVPAPFIEGSNVPFEPDGDEESEERELSEEAEIEREERKMQKIGAQIAIKDKLQFLSLLGLRRVIDISRPPMSGNVDEDEQGEIEVDMNDPTKGLLTDDGLLAMYVSVLTAEDGFGRTDAGGPRDNPEYNLGGHKIFPLTKETFSTLVQALPHYEVIRLRVFAVLLDMINFRLYELSGEYTQGRATRTAPLKEGDVITTEDMRMNKVEVFREGQYDLLVAAFGLLQTLQERWAEFDVVQEYLTAIQAGSDDE</sequence>
<dbReference type="PANTHER" id="PTHR13271">
    <property type="entry name" value="UNCHARACTERIZED PUTATIVE METHYLTRANSFERASE"/>
    <property type="match status" value="1"/>
</dbReference>
<dbReference type="CDD" id="cd10527">
    <property type="entry name" value="SET_LSMT"/>
    <property type="match status" value="1"/>
</dbReference>
<dbReference type="GeneID" id="27690806"/>
<dbReference type="RefSeq" id="XP_016605252.1">
    <property type="nucleotide sequence ID" value="XM_016755765.1"/>
</dbReference>
<feature type="region of interest" description="Disordered" evidence="1">
    <location>
        <begin position="331"/>
        <end position="357"/>
    </location>
</feature>
<dbReference type="GO" id="GO:0016279">
    <property type="term" value="F:protein-lysine N-methyltransferase activity"/>
    <property type="evidence" value="ECO:0007669"/>
    <property type="project" value="TreeGrafter"/>
</dbReference>
<proteinExistence type="predicted"/>
<gene>
    <name evidence="3" type="ORF">SPPG_07599</name>
</gene>
<dbReference type="InParanoid" id="A0A0L0H7L6"/>
<dbReference type="VEuPathDB" id="FungiDB:SPPG_07599"/>
<organism evidence="3 4">
    <name type="scientific">Spizellomyces punctatus (strain DAOM BR117)</name>
    <dbReference type="NCBI Taxonomy" id="645134"/>
    <lineage>
        <taxon>Eukaryota</taxon>
        <taxon>Fungi</taxon>
        <taxon>Fungi incertae sedis</taxon>
        <taxon>Chytridiomycota</taxon>
        <taxon>Chytridiomycota incertae sedis</taxon>
        <taxon>Chytridiomycetes</taxon>
        <taxon>Spizellomycetales</taxon>
        <taxon>Spizellomycetaceae</taxon>
        <taxon>Spizellomyces</taxon>
    </lineage>
</organism>
<dbReference type="InterPro" id="IPR050600">
    <property type="entry name" value="SETD3_SETD6_MTase"/>
</dbReference>
<keyword evidence="4" id="KW-1185">Reference proteome</keyword>
<dbReference type="Gene3D" id="3.90.1410.10">
    <property type="entry name" value="set domain protein methyltransferase, domain 1"/>
    <property type="match status" value="1"/>
</dbReference>
<dbReference type="InterPro" id="IPR046341">
    <property type="entry name" value="SET_dom_sf"/>
</dbReference>
<dbReference type="STRING" id="645134.A0A0L0H7L6"/>
<evidence type="ECO:0000259" key="2">
    <source>
        <dbReference type="PROSITE" id="PS50280"/>
    </source>
</evidence>
<feature type="compositionally biased region" description="Acidic residues" evidence="1">
    <location>
        <begin position="336"/>
        <end position="354"/>
    </location>
</feature>
<dbReference type="AlphaFoldDB" id="A0A0L0H7L6"/>
<dbReference type="InterPro" id="IPR001214">
    <property type="entry name" value="SET_dom"/>
</dbReference>
<dbReference type="Proteomes" id="UP000053201">
    <property type="component" value="Unassembled WGS sequence"/>
</dbReference>
<evidence type="ECO:0000256" key="1">
    <source>
        <dbReference type="SAM" id="MobiDB-lite"/>
    </source>
</evidence>
<feature type="domain" description="SET" evidence="2">
    <location>
        <begin position="22"/>
        <end position="297"/>
    </location>
</feature>
<protein>
    <recommendedName>
        <fullName evidence="2">SET domain-containing protein</fullName>
    </recommendedName>
</protein>
<dbReference type="PROSITE" id="PS50280">
    <property type="entry name" value="SET"/>
    <property type="match status" value="1"/>
</dbReference>